<reference evidence="2 3" key="1">
    <citation type="journal article" date="2017" name="Nature">
        <title>The Apostasia genome and the evolution of orchids.</title>
        <authorList>
            <person name="Zhang G.Q."/>
            <person name="Liu K.W."/>
            <person name="Li Z."/>
            <person name="Lohaus R."/>
            <person name="Hsiao Y.Y."/>
            <person name="Niu S.C."/>
            <person name="Wang J.Y."/>
            <person name="Lin Y.C."/>
            <person name="Xu Q."/>
            <person name="Chen L.J."/>
            <person name="Yoshida K."/>
            <person name="Fujiwara S."/>
            <person name="Wang Z.W."/>
            <person name="Zhang Y.Q."/>
            <person name="Mitsuda N."/>
            <person name="Wang M."/>
            <person name="Liu G.H."/>
            <person name="Pecoraro L."/>
            <person name="Huang H.X."/>
            <person name="Xiao X.J."/>
            <person name="Lin M."/>
            <person name="Wu X.Y."/>
            <person name="Wu W.L."/>
            <person name="Chen Y.Y."/>
            <person name="Chang S.B."/>
            <person name="Sakamoto S."/>
            <person name="Ohme-Takagi M."/>
            <person name="Yagi M."/>
            <person name="Zeng S.J."/>
            <person name="Shen C.Y."/>
            <person name="Yeh C.M."/>
            <person name="Luo Y.B."/>
            <person name="Tsai W.C."/>
            <person name="Van de Peer Y."/>
            <person name="Liu Z.J."/>
        </authorList>
    </citation>
    <scope>NUCLEOTIDE SEQUENCE [LARGE SCALE GENOMIC DNA]</scope>
    <source>
        <strain evidence="3">cv. Shenzhen</strain>
        <tissue evidence="2">Stem</tissue>
    </source>
</reference>
<protein>
    <submittedName>
        <fullName evidence="2">Uncharacterized protein</fullName>
    </submittedName>
</protein>
<evidence type="ECO:0000256" key="1">
    <source>
        <dbReference type="SAM" id="MobiDB-lite"/>
    </source>
</evidence>
<evidence type="ECO:0000313" key="2">
    <source>
        <dbReference type="EMBL" id="PKA62566.1"/>
    </source>
</evidence>
<dbReference type="EMBL" id="KZ451916">
    <property type="protein sequence ID" value="PKA62566.1"/>
    <property type="molecule type" value="Genomic_DNA"/>
</dbReference>
<gene>
    <name evidence="2" type="ORF">AXF42_Ash012152</name>
</gene>
<dbReference type="AlphaFoldDB" id="A0A2I0B443"/>
<accession>A0A2I0B443</accession>
<feature type="compositionally biased region" description="Basic and acidic residues" evidence="1">
    <location>
        <begin position="75"/>
        <end position="92"/>
    </location>
</feature>
<evidence type="ECO:0000313" key="3">
    <source>
        <dbReference type="Proteomes" id="UP000236161"/>
    </source>
</evidence>
<feature type="region of interest" description="Disordered" evidence="1">
    <location>
        <begin position="1"/>
        <end position="92"/>
    </location>
</feature>
<name>A0A2I0B443_9ASPA</name>
<organism evidence="2 3">
    <name type="scientific">Apostasia shenzhenica</name>
    <dbReference type="NCBI Taxonomy" id="1088818"/>
    <lineage>
        <taxon>Eukaryota</taxon>
        <taxon>Viridiplantae</taxon>
        <taxon>Streptophyta</taxon>
        <taxon>Embryophyta</taxon>
        <taxon>Tracheophyta</taxon>
        <taxon>Spermatophyta</taxon>
        <taxon>Magnoliopsida</taxon>
        <taxon>Liliopsida</taxon>
        <taxon>Asparagales</taxon>
        <taxon>Orchidaceae</taxon>
        <taxon>Apostasioideae</taxon>
        <taxon>Apostasia</taxon>
    </lineage>
</organism>
<proteinExistence type="predicted"/>
<feature type="compositionally biased region" description="Polar residues" evidence="1">
    <location>
        <begin position="15"/>
        <end position="28"/>
    </location>
</feature>
<sequence>MEEQDVQEEGRRSPSVASRQYSPLQNKATGVEEERRRRPSAQENKTHHQMCAGDEALEQIRHRSRRRGTRLQAQKKKEEDGPMHRRTELTTK</sequence>
<dbReference type="Proteomes" id="UP000236161">
    <property type="component" value="Unassembled WGS sequence"/>
</dbReference>
<keyword evidence="3" id="KW-1185">Reference proteome</keyword>